<dbReference type="Proteomes" id="UP000242164">
    <property type="component" value="Unassembled WGS sequence"/>
</dbReference>
<comment type="similarity">
    <text evidence="1">Belongs to the UPF0161 family.</text>
</comment>
<gene>
    <name evidence="2" type="ORF">BCB44BAC_03883</name>
</gene>
<dbReference type="Pfam" id="PF01809">
    <property type="entry name" value="YidD"/>
    <property type="match status" value="1"/>
</dbReference>
<dbReference type="SMART" id="SM01234">
    <property type="entry name" value="Haemolytic"/>
    <property type="match status" value="1"/>
</dbReference>
<dbReference type="GO" id="GO:0005886">
    <property type="term" value="C:plasma membrane"/>
    <property type="evidence" value="ECO:0007669"/>
    <property type="project" value="UniProtKB-SubCell"/>
</dbReference>
<dbReference type="EMBL" id="FMIK01000051">
    <property type="protein sequence ID" value="SCM03776.1"/>
    <property type="molecule type" value="Genomic_DNA"/>
</dbReference>
<reference evidence="2 3" key="1">
    <citation type="submission" date="2016-08" db="EMBL/GenBank/DDBJ databases">
        <authorList>
            <person name="Loux V."/>
            <person name="Rue O."/>
        </authorList>
    </citation>
    <scope>NUCLEOTIDE SEQUENCE [LARGE SCALE GENOMIC DNA]</scope>
    <source>
        <strain evidence="2 3">AFSSA_08CEB44bac</strain>
    </source>
</reference>
<comment type="caution">
    <text evidence="2">The sequence shown here is derived from an EMBL/GenBank/DDBJ whole genome shotgun (WGS) entry which is preliminary data.</text>
</comment>
<dbReference type="HAMAP" id="MF_00386">
    <property type="entry name" value="UPF0161_YidD"/>
    <property type="match status" value="1"/>
</dbReference>
<dbReference type="PANTHER" id="PTHR33383:SF1">
    <property type="entry name" value="MEMBRANE PROTEIN INSERTION EFFICIENCY FACTOR-RELATED"/>
    <property type="match status" value="1"/>
</dbReference>
<comment type="function">
    <text evidence="1">Could be involved in insertion of integral membrane proteins into the membrane.</text>
</comment>
<evidence type="ECO:0000256" key="1">
    <source>
        <dbReference type="HAMAP-Rule" id="MF_00386"/>
    </source>
</evidence>
<organism evidence="2 3">
    <name type="scientific">Bacillus cytotoxicus</name>
    <dbReference type="NCBI Taxonomy" id="580165"/>
    <lineage>
        <taxon>Bacteria</taxon>
        <taxon>Bacillati</taxon>
        <taxon>Bacillota</taxon>
        <taxon>Bacilli</taxon>
        <taxon>Bacillales</taxon>
        <taxon>Bacillaceae</taxon>
        <taxon>Bacillus</taxon>
        <taxon>Bacillus cereus group</taxon>
    </lineage>
</organism>
<proteinExistence type="inferred from homology"/>
<dbReference type="AlphaFoldDB" id="A0AAX2CLS6"/>
<accession>A0AAX2CLS6</accession>
<sequence length="91" mass="10621">MVRAIILEEYAEKETVMKQIFIGIIRFYQKFISPMTPPTCRFYPTCSHYGLEAFQTHGALKGFWLTLKRILKCHPFHPGGFDPVPDKKDDK</sequence>
<protein>
    <recommendedName>
        <fullName evidence="1">Putative membrane protein insertion efficiency factor</fullName>
    </recommendedName>
</protein>
<evidence type="ECO:0000313" key="3">
    <source>
        <dbReference type="Proteomes" id="UP000242164"/>
    </source>
</evidence>
<keyword evidence="1" id="KW-0472">Membrane</keyword>
<comment type="subcellular location">
    <subcellularLocation>
        <location evidence="1">Cell membrane</location>
        <topology evidence="1">Peripheral membrane protein</topology>
        <orientation evidence="1">Cytoplasmic side</orientation>
    </subcellularLocation>
</comment>
<dbReference type="NCBIfam" id="TIGR00278">
    <property type="entry name" value="membrane protein insertion efficiency factor YidD"/>
    <property type="match status" value="1"/>
</dbReference>
<name>A0AAX2CLS6_9BACI</name>
<keyword evidence="1" id="KW-1003">Cell membrane</keyword>
<dbReference type="PANTHER" id="PTHR33383">
    <property type="entry name" value="MEMBRANE PROTEIN INSERTION EFFICIENCY FACTOR-RELATED"/>
    <property type="match status" value="1"/>
</dbReference>
<evidence type="ECO:0000313" key="2">
    <source>
        <dbReference type="EMBL" id="SCM03776.1"/>
    </source>
</evidence>
<dbReference type="InterPro" id="IPR002696">
    <property type="entry name" value="Membr_insert_effic_factor_YidD"/>
</dbReference>